<accession>A0A1E4SUA3</accession>
<name>A0A1E4SUA3_9ASCO</name>
<organism evidence="2 3">
    <name type="scientific">[Candida] arabinofermentans NRRL YB-2248</name>
    <dbReference type="NCBI Taxonomy" id="983967"/>
    <lineage>
        <taxon>Eukaryota</taxon>
        <taxon>Fungi</taxon>
        <taxon>Dikarya</taxon>
        <taxon>Ascomycota</taxon>
        <taxon>Saccharomycotina</taxon>
        <taxon>Pichiomycetes</taxon>
        <taxon>Pichiales</taxon>
        <taxon>Pichiaceae</taxon>
        <taxon>Ogataea</taxon>
        <taxon>Ogataea/Candida clade</taxon>
    </lineage>
</organism>
<dbReference type="STRING" id="983967.A0A1E4SUA3"/>
<feature type="compositionally biased region" description="Polar residues" evidence="1">
    <location>
        <begin position="228"/>
        <end position="238"/>
    </location>
</feature>
<feature type="region of interest" description="Disordered" evidence="1">
    <location>
        <begin position="325"/>
        <end position="360"/>
    </location>
</feature>
<dbReference type="OrthoDB" id="10264848at2759"/>
<feature type="compositionally biased region" description="Polar residues" evidence="1">
    <location>
        <begin position="330"/>
        <end position="341"/>
    </location>
</feature>
<dbReference type="AlphaFoldDB" id="A0A1E4SUA3"/>
<dbReference type="Proteomes" id="UP000094801">
    <property type="component" value="Unassembled WGS sequence"/>
</dbReference>
<feature type="compositionally biased region" description="Low complexity" evidence="1">
    <location>
        <begin position="349"/>
        <end position="360"/>
    </location>
</feature>
<gene>
    <name evidence="2" type="ORF">CANARDRAFT_30324</name>
</gene>
<feature type="compositionally biased region" description="Low complexity" evidence="1">
    <location>
        <begin position="246"/>
        <end position="257"/>
    </location>
</feature>
<evidence type="ECO:0000256" key="1">
    <source>
        <dbReference type="SAM" id="MobiDB-lite"/>
    </source>
</evidence>
<feature type="compositionally biased region" description="Polar residues" evidence="1">
    <location>
        <begin position="263"/>
        <end position="273"/>
    </location>
</feature>
<feature type="region of interest" description="Disordered" evidence="1">
    <location>
        <begin position="193"/>
        <end position="307"/>
    </location>
</feature>
<sequence>MNKDISKPMLNSSNSNSSSSYFSLDSANKFLPSEFSPLYHADQGLRNISNAVDSSLKNLIGKVSWLTTQDTSIVTNGISENTKKQMSENLILQTSSHSMKLEESEVEQIIEEGSIPIKTIEEEKITPTSSISTNDSNLITQNNVNNHSLKSDSSISLNNKSEPIVVVASPTSQEKFLSKFSNSMGGVIKNFRPISASSSSSSLNVHLEQQQQQQQQAQQQQQQQQQQTNGGNLSVVDSNESKKTPQQQQQQQQQQTQGKIRSRTTSLINPNLFTNLTSSLNNNNNNNSNTSSNNLNEKNKDQIQSSHRNSLSLFASSIENAFDNVKNRSRGSSMSDMTTQPIVGGSGNSGNNNQHRSSTSESIISGISHLRGTSISENNNEHSNSNGNKQIIITQQNIKEYKDKYANKQFEELSINELKNMYKIYMTIMEG</sequence>
<keyword evidence="3" id="KW-1185">Reference proteome</keyword>
<feature type="compositionally biased region" description="Low complexity" evidence="1">
    <location>
        <begin position="209"/>
        <end position="227"/>
    </location>
</feature>
<evidence type="ECO:0000313" key="3">
    <source>
        <dbReference type="Proteomes" id="UP000094801"/>
    </source>
</evidence>
<feature type="compositionally biased region" description="Low complexity" evidence="1">
    <location>
        <begin position="274"/>
        <end position="296"/>
    </location>
</feature>
<protein>
    <submittedName>
        <fullName evidence="2">Uncharacterized protein</fullName>
    </submittedName>
</protein>
<dbReference type="EMBL" id="KV453868">
    <property type="protein sequence ID" value="ODV83096.1"/>
    <property type="molecule type" value="Genomic_DNA"/>
</dbReference>
<reference evidence="3" key="1">
    <citation type="submission" date="2016-04" db="EMBL/GenBank/DDBJ databases">
        <title>Comparative genomics of biotechnologically important yeasts.</title>
        <authorList>
            <consortium name="DOE Joint Genome Institute"/>
            <person name="Riley R."/>
            <person name="Haridas S."/>
            <person name="Wolfe K.H."/>
            <person name="Lopes M.R."/>
            <person name="Hittinger C.T."/>
            <person name="Goker M."/>
            <person name="Salamov A."/>
            <person name="Wisecaver J."/>
            <person name="Long T.M."/>
            <person name="Aerts A.L."/>
            <person name="Barry K."/>
            <person name="Choi C."/>
            <person name="Clum A."/>
            <person name="Coughlan A.Y."/>
            <person name="Deshpande S."/>
            <person name="Douglass A.P."/>
            <person name="Hanson S.J."/>
            <person name="Klenk H.-P."/>
            <person name="Labutti K."/>
            <person name="Lapidus A."/>
            <person name="Lindquist E."/>
            <person name="Lipzen A."/>
            <person name="Meier-Kolthoff J.P."/>
            <person name="Ohm R.A."/>
            <person name="Otillar R.P."/>
            <person name="Pangilinan J."/>
            <person name="Peng Y."/>
            <person name="Rokas A."/>
            <person name="Rosa C.A."/>
            <person name="Scheuner C."/>
            <person name="Sibirny A.A."/>
            <person name="Slot J.C."/>
            <person name="Stielow J.B."/>
            <person name="Sun H."/>
            <person name="Kurtzman C.P."/>
            <person name="Blackwell M."/>
            <person name="Grigoriev I.V."/>
            <person name="Jeffries T.W."/>
        </authorList>
    </citation>
    <scope>NUCLEOTIDE SEQUENCE [LARGE SCALE GENOMIC DNA]</scope>
    <source>
        <strain evidence="3">NRRL YB-2248</strain>
    </source>
</reference>
<evidence type="ECO:0000313" key="2">
    <source>
        <dbReference type="EMBL" id="ODV83096.1"/>
    </source>
</evidence>
<proteinExistence type="predicted"/>